<comment type="caution">
    <text evidence="2">The sequence shown here is derived from an EMBL/GenBank/DDBJ whole genome shotgun (WGS) entry which is preliminary data.</text>
</comment>
<protein>
    <submittedName>
        <fullName evidence="2">Cytochrome C</fullName>
    </submittedName>
</protein>
<evidence type="ECO:0000313" key="2">
    <source>
        <dbReference type="EMBL" id="MBF8457076.1"/>
    </source>
</evidence>
<sequence length="137" mass="15333">MTKDKTTVLLFIDEDQQPIADLETPIVFDFDTSKLTDGNHTLKIVSRSPSGREGIRKLNFIVKNGPAISIEGLQDDDIVEGTFPLMINAYDKGNLKSFVIEGSETPQTVPVWMWVLIILIAGWSAYYGITYFNGFPM</sequence>
<keyword evidence="1" id="KW-0812">Transmembrane</keyword>
<gene>
    <name evidence="2" type="ORF">IV494_07760</name>
</gene>
<keyword evidence="1" id="KW-1133">Transmembrane helix</keyword>
<evidence type="ECO:0000256" key="1">
    <source>
        <dbReference type="SAM" id="Phobius"/>
    </source>
</evidence>
<name>A0ABS0FBH5_9FLAO</name>
<reference evidence="2 3" key="1">
    <citation type="submission" date="2020-11" db="EMBL/GenBank/DDBJ databases">
        <title>Kaistella gelatinilytica sp. nov., a flavobacterium isolated from Antarctic Soil.</title>
        <authorList>
            <person name="Li J."/>
        </authorList>
    </citation>
    <scope>NUCLEOTIDE SEQUENCE [LARGE SCALE GENOMIC DNA]</scope>
    <source>
        <strain evidence="2 3">G5-32</strain>
    </source>
</reference>
<dbReference type="Proteomes" id="UP000660070">
    <property type="component" value="Unassembled WGS sequence"/>
</dbReference>
<dbReference type="EMBL" id="JADPVI010000002">
    <property type="protein sequence ID" value="MBF8457076.1"/>
    <property type="molecule type" value="Genomic_DNA"/>
</dbReference>
<proteinExistence type="predicted"/>
<accession>A0ABS0FBH5</accession>
<organism evidence="2 3">
    <name type="scientific">Kaistella gelatinilytica</name>
    <dbReference type="NCBI Taxonomy" id="2787636"/>
    <lineage>
        <taxon>Bacteria</taxon>
        <taxon>Pseudomonadati</taxon>
        <taxon>Bacteroidota</taxon>
        <taxon>Flavobacteriia</taxon>
        <taxon>Flavobacteriales</taxon>
        <taxon>Weeksellaceae</taxon>
        <taxon>Chryseobacterium group</taxon>
        <taxon>Kaistella</taxon>
    </lineage>
</organism>
<keyword evidence="1" id="KW-0472">Membrane</keyword>
<dbReference type="RefSeq" id="WP_196079598.1">
    <property type="nucleotide sequence ID" value="NZ_JADPVI010000002.1"/>
</dbReference>
<keyword evidence="3" id="KW-1185">Reference proteome</keyword>
<evidence type="ECO:0000313" key="3">
    <source>
        <dbReference type="Proteomes" id="UP000660070"/>
    </source>
</evidence>
<feature type="transmembrane region" description="Helical" evidence="1">
    <location>
        <begin position="111"/>
        <end position="132"/>
    </location>
</feature>